<dbReference type="GO" id="GO:0005829">
    <property type="term" value="C:cytosol"/>
    <property type="evidence" value="ECO:0007669"/>
    <property type="project" value="TreeGrafter"/>
</dbReference>
<dbReference type="InterPro" id="IPR013520">
    <property type="entry name" value="Ribonucl_H"/>
</dbReference>
<evidence type="ECO:0000259" key="5">
    <source>
        <dbReference type="SMART" id="SM00479"/>
    </source>
</evidence>
<protein>
    <submittedName>
        <fullName evidence="6">DNA polymerase-3 subunit epsilon</fullName>
    </submittedName>
</protein>
<dbReference type="GO" id="GO:0003676">
    <property type="term" value="F:nucleic acid binding"/>
    <property type="evidence" value="ECO:0007669"/>
    <property type="project" value="InterPro"/>
</dbReference>
<dbReference type="SUPFAM" id="SSF53098">
    <property type="entry name" value="Ribonuclease H-like"/>
    <property type="match status" value="1"/>
</dbReference>
<organism evidence="6 7">
    <name type="scientific">Falsibacillus pallidus</name>
    <dbReference type="NCBI Taxonomy" id="493781"/>
    <lineage>
        <taxon>Bacteria</taxon>
        <taxon>Bacillati</taxon>
        <taxon>Bacillota</taxon>
        <taxon>Bacilli</taxon>
        <taxon>Bacillales</taxon>
        <taxon>Bacillaceae</taxon>
        <taxon>Falsibacillus</taxon>
    </lineage>
</organism>
<gene>
    <name evidence="6" type="ORF">DFR59_101676</name>
</gene>
<dbReference type="GO" id="GO:0045004">
    <property type="term" value="P:DNA replication proofreading"/>
    <property type="evidence" value="ECO:0007669"/>
    <property type="project" value="TreeGrafter"/>
</dbReference>
<dbReference type="Proteomes" id="UP000255326">
    <property type="component" value="Unassembled WGS sequence"/>
</dbReference>
<evidence type="ECO:0000256" key="1">
    <source>
        <dbReference type="ARBA" id="ARBA00022722"/>
    </source>
</evidence>
<keyword evidence="3" id="KW-0269">Exonuclease</keyword>
<dbReference type="FunFam" id="3.30.420.10:FF:000045">
    <property type="entry name" value="3'-5' exonuclease DinG"/>
    <property type="match status" value="1"/>
</dbReference>
<dbReference type="GO" id="GO:0008408">
    <property type="term" value="F:3'-5' exonuclease activity"/>
    <property type="evidence" value="ECO:0007669"/>
    <property type="project" value="TreeGrafter"/>
</dbReference>
<evidence type="ECO:0000256" key="4">
    <source>
        <dbReference type="SAM" id="MobiDB-lite"/>
    </source>
</evidence>
<dbReference type="Gene3D" id="3.30.420.10">
    <property type="entry name" value="Ribonuclease H-like superfamily/Ribonuclease H"/>
    <property type="match status" value="1"/>
</dbReference>
<feature type="domain" description="Exonuclease" evidence="5">
    <location>
        <begin position="7"/>
        <end position="174"/>
    </location>
</feature>
<dbReference type="RefSeq" id="WP_114744198.1">
    <property type="nucleotide sequence ID" value="NZ_QQAY01000001.1"/>
</dbReference>
<evidence type="ECO:0000313" key="6">
    <source>
        <dbReference type="EMBL" id="RDI48007.1"/>
    </source>
</evidence>
<feature type="region of interest" description="Disordered" evidence="4">
    <location>
        <begin position="185"/>
        <end position="220"/>
    </location>
</feature>
<accession>A0A370GWH1</accession>
<dbReference type="PANTHER" id="PTHR30231:SF37">
    <property type="entry name" value="EXODEOXYRIBONUCLEASE 10"/>
    <property type="match status" value="1"/>
</dbReference>
<dbReference type="SMART" id="SM00479">
    <property type="entry name" value="EXOIII"/>
    <property type="match status" value="1"/>
</dbReference>
<name>A0A370GWH1_9BACI</name>
<dbReference type="AlphaFoldDB" id="A0A370GWH1"/>
<dbReference type="Pfam" id="PF00929">
    <property type="entry name" value="RNase_T"/>
    <property type="match status" value="1"/>
</dbReference>
<feature type="compositionally biased region" description="Basic and acidic residues" evidence="4">
    <location>
        <begin position="199"/>
        <end position="220"/>
    </location>
</feature>
<dbReference type="OrthoDB" id="9803913at2"/>
<keyword evidence="2" id="KW-0378">Hydrolase</keyword>
<dbReference type="EMBL" id="QQAY01000001">
    <property type="protein sequence ID" value="RDI48007.1"/>
    <property type="molecule type" value="Genomic_DNA"/>
</dbReference>
<proteinExistence type="predicted"/>
<comment type="caution">
    <text evidence="6">The sequence shown here is derived from an EMBL/GenBank/DDBJ whole genome shotgun (WGS) entry which is preliminary data.</text>
</comment>
<evidence type="ECO:0000256" key="2">
    <source>
        <dbReference type="ARBA" id="ARBA00022801"/>
    </source>
</evidence>
<dbReference type="PANTHER" id="PTHR30231">
    <property type="entry name" value="DNA POLYMERASE III SUBUNIT EPSILON"/>
    <property type="match status" value="1"/>
</dbReference>
<dbReference type="CDD" id="cd06127">
    <property type="entry name" value="DEDDh"/>
    <property type="match status" value="1"/>
</dbReference>
<keyword evidence="1" id="KW-0540">Nuclease</keyword>
<dbReference type="InterPro" id="IPR036397">
    <property type="entry name" value="RNaseH_sf"/>
</dbReference>
<evidence type="ECO:0000256" key="3">
    <source>
        <dbReference type="ARBA" id="ARBA00022839"/>
    </source>
</evidence>
<sequence>MEQNKKIAIVLDIETTGLSPYKNEIIELYMIKFSFDKETGQLIERLDEYSALNEPNSRISSQITQLTGITNEMVKGHLLDFEEILDFCRDSEYFIAHNASFDRSFLIQVLPDLVDRKWHCSMRHVKWKNYGFADMKLNTLLRAHRIKNEHAHRAGSDTLSTLKLLLQSNPDGHTYLRELVNRKPMAPPAKKPIQNRRNTIRDLEKAKREMAASREKGRKN</sequence>
<reference evidence="6 7" key="1">
    <citation type="submission" date="2018-07" db="EMBL/GenBank/DDBJ databases">
        <title>Genomic Encyclopedia of Type Strains, Phase IV (KMG-IV): sequencing the most valuable type-strain genomes for metagenomic binning, comparative biology and taxonomic classification.</title>
        <authorList>
            <person name="Goeker M."/>
        </authorList>
    </citation>
    <scope>NUCLEOTIDE SEQUENCE [LARGE SCALE GENOMIC DNA]</scope>
    <source>
        <strain evidence="6 7">DSM 25281</strain>
    </source>
</reference>
<dbReference type="InterPro" id="IPR012337">
    <property type="entry name" value="RNaseH-like_sf"/>
</dbReference>
<evidence type="ECO:0000313" key="7">
    <source>
        <dbReference type="Proteomes" id="UP000255326"/>
    </source>
</evidence>
<keyword evidence="7" id="KW-1185">Reference proteome</keyword>